<proteinExistence type="predicted"/>
<feature type="region of interest" description="Disordered" evidence="1">
    <location>
        <begin position="33"/>
        <end position="67"/>
    </location>
</feature>
<reference evidence="2 3" key="1">
    <citation type="submission" date="2021-06" db="EMBL/GenBank/DDBJ databases">
        <title>Caerostris darwini draft genome.</title>
        <authorList>
            <person name="Kono N."/>
            <person name="Arakawa K."/>
        </authorList>
    </citation>
    <scope>NUCLEOTIDE SEQUENCE [LARGE SCALE GENOMIC DNA]</scope>
</reference>
<name>A0AAV4VTZ5_9ARAC</name>
<feature type="region of interest" description="Disordered" evidence="1">
    <location>
        <begin position="1"/>
        <end position="20"/>
    </location>
</feature>
<accession>A0AAV4VTZ5</accession>
<gene>
    <name evidence="2" type="ORF">CDAR_493741</name>
</gene>
<sequence length="86" mass="9591">MWNVRVSSAGKRALTAEGRDPDLRTVQHVCESAGGNQKNRNDWGVSRKKADDFASGPEGQRWSPWPTSKGRCSFLESAVVDQLTEW</sequence>
<dbReference type="AlphaFoldDB" id="A0AAV4VTZ5"/>
<dbReference type="EMBL" id="BPLQ01013610">
    <property type="protein sequence ID" value="GIY73419.1"/>
    <property type="molecule type" value="Genomic_DNA"/>
</dbReference>
<evidence type="ECO:0000256" key="1">
    <source>
        <dbReference type="SAM" id="MobiDB-lite"/>
    </source>
</evidence>
<evidence type="ECO:0000313" key="2">
    <source>
        <dbReference type="EMBL" id="GIY73419.1"/>
    </source>
</evidence>
<organism evidence="2 3">
    <name type="scientific">Caerostris darwini</name>
    <dbReference type="NCBI Taxonomy" id="1538125"/>
    <lineage>
        <taxon>Eukaryota</taxon>
        <taxon>Metazoa</taxon>
        <taxon>Ecdysozoa</taxon>
        <taxon>Arthropoda</taxon>
        <taxon>Chelicerata</taxon>
        <taxon>Arachnida</taxon>
        <taxon>Araneae</taxon>
        <taxon>Araneomorphae</taxon>
        <taxon>Entelegynae</taxon>
        <taxon>Araneoidea</taxon>
        <taxon>Araneidae</taxon>
        <taxon>Caerostris</taxon>
    </lineage>
</organism>
<comment type="caution">
    <text evidence="2">The sequence shown here is derived from an EMBL/GenBank/DDBJ whole genome shotgun (WGS) entry which is preliminary data.</text>
</comment>
<dbReference type="Proteomes" id="UP001054837">
    <property type="component" value="Unassembled WGS sequence"/>
</dbReference>
<keyword evidence="3" id="KW-1185">Reference proteome</keyword>
<protein>
    <submittedName>
        <fullName evidence="2">Uncharacterized protein</fullName>
    </submittedName>
</protein>
<evidence type="ECO:0000313" key="3">
    <source>
        <dbReference type="Proteomes" id="UP001054837"/>
    </source>
</evidence>